<protein>
    <submittedName>
        <fullName evidence="2">Uncharacterized protein</fullName>
    </submittedName>
</protein>
<evidence type="ECO:0000256" key="1">
    <source>
        <dbReference type="SAM" id="SignalP"/>
    </source>
</evidence>
<keyword evidence="3" id="KW-1185">Reference proteome</keyword>
<dbReference type="AlphaFoldDB" id="A0AAV4AHB5"/>
<evidence type="ECO:0000313" key="3">
    <source>
        <dbReference type="Proteomes" id="UP000735302"/>
    </source>
</evidence>
<comment type="caution">
    <text evidence="2">The sequence shown here is derived from an EMBL/GenBank/DDBJ whole genome shotgun (WGS) entry which is preliminary data.</text>
</comment>
<organism evidence="2 3">
    <name type="scientific">Plakobranchus ocellatus</name>
    <dbReference type="NCBI Taxonomy" id="259542"/>
    <lineage>
        <taxon>Eukaryota</taxon>
        <taxon>Metazoa</taxon>
        <taxon>Spiralia</taxon>
        <taxon>Lophotrochozoa</taxon>
        <taxon>Mollusca</taxon>
        <taxon>Gastropoda</taxon>
        <taxon>Heterobranchia</taxon>
        <taxon>Euthyneura</taxon>
        <taxon>Panpulmonata</taxon>
        <taxon>Sacoglossa</taxon>
        <taxon>Placobranchoidea</taxon>
        <taxon>Plakobranchidae</taxon>
        <taxon>Plakobranchus</taxon>
    </lineage>
</organism>
<sequence length="166" mass="18499">MTELLKLSVLLAAALLASTASARDPGLIERCCKLRWLHLPPAFSRRRLSIEWMFSQGVFIVAPRSLGVKKCSALDRMVWNAVYLVVVGVLSDNDDDDDVDVEDDDNDDDVDVDDHNVGYNCVIGDENWILPPLIRAPPLALWPGKEAKCLTFPCYGQAIMRQNQSV</sequence>
<dbReference type="EMBL" id="BLXT01003763">
    <property type="protein sequence ID" value="GFO06150.1"/>
    <property type="molecule type" value="Genomic_DNA"/>
</dbReference>
<gene>
    <name evidence="2" type="ORF">PoB_003265500</name>
</gene>
<keyword evidence="1" id="KW-0732">Signal</keyword>
<reference evidence="2 3" key="1">
    <citation type="journal article" date="2021" name="Elife">
        <title>Chloroplast acquisition without the gene transfer in kleptoplastic sea slugs, Plakobranchus ocellatus.</title>
        <authorList>
            <person name="Maeda T."/>
            <person name="Takahashi S."/>
            <person name="Yoshida T."/>
            <person name="Shimamura S."/>
            <person name="Takaki Y."/>
            <person name="Nagai Y."/>
            <person name="Toyoda A."/>
            <person name="Suzuki Y."/>
            <person name="Arimoto A."/>
            <person name="Ishii H."/>
            <person name="Satoh N."/>
            <person name="Nishiyama T."/>
            <person name="Hasebe M."/>
            <person name="Maruyama T."/>
            <person name="Minagawa J."/>
            <person name="Obokata J."/>
            <person name="Shigenobu S."/>
        </authorList>
    </citation>
    <scope>NUCLEOTIDE SEQUENCE [LARGE SCALE GENOMIC DNA]</scope>
</reference>
<feature type="chain" id="PRO_5043394115" evidence="1">
    <location>
        <begin position="23"/>
        <end position="166"/>
    </location>
</feature>
<proteinExistence type="predicted"/>
<feature type="signal peptide" evidence="1">
    <location>
        <begin position="1"/>
        <end position="22"/>
    </location>
</feature>
<name>A0AAV4AHB5_9GAST</name>
<accession>A0AAV4AHB5</accession>
<dbReference type="Proteomes" id="UP000735302">
    <property type="component" value="Unassembled WGS sequence"/>
</dbReference>
<evidence type="ECO:0000313" key="2">
    <source>
        <dbReference type="EMBL" id="GFO06150.1"/>
    </source>
</evidence>